<reference evidence="1 2" key="1">
    <citation type="journal article" date="2021" name="Hortic Res">
        <title>Chromosome-scale assembly of the Dendrobium chrysotoxum genome enhances the understanding of orchid evolution.</title>
        <authorList>
            <person name="Zhang Y."/>
            <person name="Zhang G.Q."/>
            <person name="Zhang D."/>
            <person name="Liu X.D."/>
            <person name="Xu X.Y."/>
            <person name="Sun W.H."/>
            <person name="Yu X."/>
            <person name="Zhu X."/>
            <person name="Wang Z.W."/>
            <person name="Zhao X."/>
            <person name="Zhong W.Y."/>
            <person name="Chen H."/>
            <person name="Yin W.L."/>
            <person name="Huang T."/>
            <person name="Niu S.C."/>
            <person name="Liu Z.J."/>
        </authorList>
    </citation>
    <scope>NUCLEOTIDE SEQUENCE [LARGE SCALE GENOMIC DNA]</scope>
    <source>
        <strain evidence="1">Lindl</strain>
    </source>
</reference>
<sequence length="108" mass="12107">MQSMASLASNGKLIGCSPLLAKGHQFLLLTENHLSSRKQREGECYARRCPSCIQIQGAKDHPTIDFSKVLDDFSLVANFVSSEYFLSFLPRNEWLDILGGGGWRNKQM</sequence>
<proteinExistence type="predicted"/>
<dbReference type="Proteomes" id="UP000775213">
    <property type="component" value="Unassembled WGS sequence"/>
</dbReference>
<organism evidence="1 2">
    <name type="scientific">Dendrobium chrysotoxum</name>
    <name type="common">Orchid</name>
    <dbReference type="NCBI Taxonomy" id="161865"/>
    <lineage>
        <taxon>Eukaryota</taxon>
        <taxon>Viridiplantae</taxon>
        <taxon>Streptophyta</taxon>
        <taxon>Embryophyta</taxon>
        <taxon>Tracheophyta</taxon>
        <taxon>Spermatophyta</taxon>
        <taxon>Magnoliopsida</taxon>
        <taxon>Liliopsida</taxon>
        <taxon>Asparagales</taxon>
        <taxon>Orchidaceae</taxon>
        <taxon>Epidendroideae</taxon>
        <taxon>Malaxideae</taxon>
        <taxon>Dendrobiinae</taxon>
        <taxon>Dendrobium</taxon>
    </lineage>
</organism>
<keyword evidence="2" id="KW-1185">Reference proteome</keyword>
<protein>
    <submittedName>
        <fullName evidence="1">Uncharacterized protein</fullName>
    </submittedName>
</protein>
<evidence type="ECO:0000313" key="2">
    <source>
        <dbReference type="Proteomes" id="UP000775213"/>
    </source>
</evidence>
<evidence type="ECO:0000313" key="1">
    <source>
        <dbReference type="EMBL" id="KAH0455459.1"/>
    </source>
</evidence>
<dbReference type="EMBL" id="JAGFBR010000014">
    <property type="protein sequence ID" value="KAH0455459.1"/>
    <property type="molecule type" value="Genomic_DNA"/>
</dbReference>
<accession>A0AAV7G0T9</accession>
<dbReference type="AlphaFoldDB" id="A0AAV7G0T9"/>
<gene>
    <name evidence="1" type="ORF">IEQ34_015491</name>
</gene>
<comment type="caution">
    <text evidence="1">The sequence shown here is derived from an EMBL/GenBank/DDBJ whole genome shotgun (WGS) entry which is preliminary data.</text>
</comment>
<name>A0AAV7G0T9_DENCH</name>